<dbReference type="EMBL" id="JAACFV010000112">
    <property type="protein sequence ID" value="KAF7505338.1"/>
    <property type="molecule type" value="Genomic_DNA"/>
</dbReference>
<dbReference type="AlphaFoldDB" id="A0A8H7AA50"/>
<accession>A0A8H7AA50</accession>
<name>A0A8H7AA50_9EURO</name>
<evidence type="ECO:0000313" key="2">
    <source>
        <dbReference type="Proteomes" id="UP000606974"/>
    </source>
</evidence>
<gene>
    <name evidence="1" type="ORF">GJ744_001041</name>
</gene>
<comment type="caution">
    <text evidence="1">The sequence shown here is derived from an EMBL/GenBank/DDBJ whole genome shotgun (WGS) entry which is preliminary data.</text>
</comment>
<evidence type="ECO:0000313" key="1">
    <source>
        <dbReference type="EMBL" id="KAF7505338.1"/>
    </source>
</evidence>
<protein>
    <submittedName>
        <fullName evidence="1">Uncharacterized protein</fullName>
    </submittedName>
</protein>
<keyword evidence="2" id="KW-1185">Reference proteome</keyword>
<reference evidence="1" key="1">
    <citation type="submission" date="2020-02" db="EMBL/GenBank/DDBJ databases">
        <authorList>
            <person name="Palmer J.M."/>
        </authorList>
    </citation>
    <scope>NUCLEOTIDE SEQUENCE</scope>
    <source>
        <strain evidence="1">EPUS1.4</strain>
        <tissue evidence="1">Thallus</tissue>
    </source>
</reference>
<proteinExistence type="predicted"/>
<dbReference type="Proteomes" id="UP000606974">
    <property type="component" value="Unassembled WGS sequence"/>
</dbReference>
<sequence length="131" mass="14426">MTCVRELQDSSSLTCDRAIAKEPKPQELLRAMRSRINDYPSQLIMGMDLDGLRRGTFSVAHDGMRASRAVLGFGSRPPRINGFIGHSPRDSGGPDILFWLWILAALRTGLRAVLATSAISTSPQWMSDQPV</sequence>
<organism evidence="1 2">
    <name type="scientific">Endocarpon pusillum</name>
    <dbReference type="NCBI Taxonomy" id="364733"/>
    <lineage>
        <taxon>Eukaryota</taxon>
        <taxon>Fungi</taxon>
        <taxon>Dikarya</taxon>
        <taxon>Ascomycota</taxon>
        <taxon>Pezizomycotina</taxon>
        <taxon>Eurotiomycetes</taxon>
        <taxon>Chaetothyriomycetidae</taxon>
        <taxon>Verrucariales</taxon>
        <taxon>Verrucariaceae</taxon>
        <taxon>Endocarpon</taxon>
    </lineage>
</organism>